<dbReference type="EMBL" id="WXEY01000036">
    <property type="protein sequence ID" value="MZP31386.1"/>
    <property type="molecule type" value="Genomic_DNA"/>
</dbReference>
<dbReference type="RefSeq" id="WP_161259902.1">
    <property type="nucleotide sequence ID" value="NZ_WXEY01000036.1"/>
</dbReference>
<accession>A0A845L6R3</accession>
<organism evidence="1 2">
    <name type="scientific">Heliomicrobium undosum</name>
    <dbReference type="NCBI Taxonomy" id="121734"/>
    <lineage>
        <taxon>Bacteria</taxon>
        <taxon>Bacillati</taxon>
        <taxon>Bacillota</taxon>
        <taxon>Clostridia</taxon>
        <taxon>Eubacteriales</taxon>
        <taxon>Heliobacteriaceae</taxon>
        <taxon>Heliomicrobium</taxon>
    </lineage>
</organism>
<protein>
    <submittedName>
        <fullName evidence="1">Uncharacterized protein</fullName>
    </submittedName>
</protein>
<dbReference type="AlphaFoldDB" id="A0A845L6R3"/>
<name>A0A845L6R3_9FIRM</name>
<proteinExistence type="predicted"/>
<sequence>MIASILSARKGCGVTCFCIRFMKAARKKDLGKKAANIVADGLIKLKKRYDQRLR</sequence>
<evidence type="ECO:0000313" key="1">
    <source>
        <dbReference type="EMBL" id="MZP31386.1"/>
    </source>
</evidence>
<evidence type="ECO:0000313" key="2">
    <source>
        <dbReference type="Proteomes" id="UP000463470"/>
    </source>
</evidence>
<dbReference type="Proteomes" id="UP000463470">
    <property type="component" value="Unassembled WGS sequence"/>
</dbReference>
<reference evidence="1 2" key="1">
    <citation type="submission" date="2020-01" db="EMBL/GenBank/DDBJ databases">
        <title>Whole-genome sequence of Heliobacterium undosum DSM 13378.</title>
        <authorList>
            <person name="Kyndt J.A."/>
            <person name="Meyer T.E."/>
        </authorList>
    </citation>
    <scope>NUCLEOTIDE SEQUENCE [LARGE SCALE GENOMIC DNA]</scope>
    <source>
        <strain evidence="1 2">DSM 13378</strain>
    </source>
</reference>
<gene>
    <name evidence="1" type="ORF">GTO91_16930</name>
</gene>
<keyword evidence="2" id="KW-1185">Reference proteome</keyword>
<comment type="caution">
    <text evidence="1">The sequence shown here is derived from an EMBL/GenBank/DDBJ whole genome shotgun (WGS) entry which is preliminary data.</text>
</comment>